<dbReference type="InterPro" id="IPR051223">
    <property type="entry name" value="Polycystin"/>
</dbReference>
<accession>A0A9D4MA48</accession>
<protein>
    <submittedName>
        <fullName evidence="2">Uncharacterized protein</fullName>
    </submittedName>
</protein>
<keyword evidence="1" id="KW-0472">Membrane</keyword>
<dbReference type="EMBL" id="JAIWYP010000002">
    <property type="protein sequence ID" value="KAH3871211.1"/>
    <property type="molecule type" value="Genomic_DNA"/>
</dbReference>
<organism evidence="2 3">
    <name type="scientific">Dreissena polymorpha</name>
    <name type="common">Zebra mussel</name>
    <name type="synonym">Mytilus polymorpha</name>
    <dbReference type="NCBI Taxonomy" id="45954"/>
    <lineage>
        <taxon>Eukaryota</taxon>
        <taxon>Metazoa</taxon>
        <taxon>Spiralia</taxon>
        <taxon>Lophotrochozoa</taxon>
        <taxon>Mollusca</taxon>
        <taxon>Bivalvia</taxon>
        <taxon>Autobranchia</taxon>
        <taxon>Heteroconchia</taxon>
        <taxon>Euheterodonta</taxon>
        <taxon>Imparidentia</taxon>
        <taxon>Neoheterodontei</taxon>
        <taxon>Myida</taxon>
        <taxon>Dreissenoidea</taxon>
        <taxon>Dreissenidae</taxon>
        <taxon>Dreissena</taxon>
    </lineage>
</organism>
<dbReference type="AlphaFoldDB" id="A0A9D4MA48"/>
<evidence type="ECO:0000313" key="3">
    <source>
        <dbReference type="Proteomes" id="UP000828390"/>
    </source>
</evidence>
<dbReference type="PANTHER" id="PTHR10877">
    <property type="entry name" value="POLYCYSTIN FAMILY MEMBER"/>
    <property type="match status" value="1"/>
</dbReference>
<dbReference type="Proteomes" id="UP000828390">
    <property type="component" value="Unassembled WGS sequence"/>
</dbReference>
<feature type="transmembrane region" description="Helical" evidence="1">
    <location>
        <begin position="12"/>
        <end position="36"/>
    </location>
</feature>
<sequence>MMMDSLVVGPILFGFFCVSFNIILINLLISVVLEGFTAVRRDKQKQSNDYEIVEFVMKRAKMVLGVGQPKKSRRHNLPVSDPRKSRFVYVESKYFLLSALLLGL</sequence>
<evidence type="ECO:0000313" key="2">
    <source>
        <dbReference type="EMBL" id="KAH3871211.1"/>
    </source>
</evidence>
<gene>
    <name evidence="2" type="ORF">DPMN_034405</name>
</gene>
<keyword evidence="1" id="KW-1133">Transmembrane helix</keyword>
<dbReference type="GO" id="GO:0016020">
    <property type="term" value="C:membrane"/>
    <property type="evidence" value="ECO:0007669"/>
    <property type="project" value="TreeGrafter"/>
</dbReference>
<dbReference type="GO" id="GO:0050982">
    <property type="term" value="P:detection of mechanical stimulus"/>
    <property type="evidence" value="ECO:0007669"/>
    <property type="project" value="TreeGrafter"/>
</dbReference>
<evidence type="ECO:0000256" key="1">
    <source>
        <dbReference type="SAM" id="Phobius"/>
    </source>
</evidence>
<reference evidence="2" key="2">
    <citation type="submission" date="2020-11" db="EMBL/GenBank/DDBJ databases">
        <authorList>
            <person name="McCartney M.A."/>
            <person name="Auch B."/>
            <person name="Kono T."/>
            <person name="Mallez S."/>
            <person name="Becker A."/>
            <person name="Gohl D.M."/>
            <person name="Silverstein K.A.T."/>
            <person name="Koren S."/>
            <person name="Bechman K.B."/>
            <person name="Herman A."/>
            <person name="Abrahante J.E."/>
            <person name="Garbe J."/>
        </authorList>
    </citation>
    <scope>NUCLEOTIDE SEQUENCE</scope>
    <source>
        <strain evidence="2">Duluth1</strain>
        <tissue evidence="2">Whole animal</tissue>
    </source>
</reference>
<proteinExistence type="predicted"/>
<reference evidence="2" key="1">
    <citation type="journal article" date="2019" name="bioRxiv">
        <title>The Genome of the Zebra Mussel, Dreissena polymorpha: A Resource for Invasive Species Research.</title>
        <authorList>
            <person name="McCartney M.A."/>
            <person name="Auch B."/>
            <person name="Kono T."/>
            <person name="Mallez S."/>
            <person name="Zhang Y."/>
            <person name="Obille A."/>
            <person name="Becker A."/>
            <person name="Abrahante J.E."/>
            <person name="Garbe J."/>
            <person name="Badalamenti J.P."/>
            <person name="Herman A."/>
            <person name="Mangelson H."/>
            <person name="Liachko I."/>
            <person name="Sullivan S."/>
            <person name="Sone E.D."/>
            <person name="Koren S."/>
            <person name="Silverstein K.A.T."/>
            <person name="Beckman K.B."/>
            <person name="Gohl D.M."/>
        </authorList>
    </citation>
    <scope>NUCLEOTIDE SEQUENCE</scope>
    <source>
        <strain evidence="2">Duluth1</strain>
        <tissue evidence="2">Whole animal</tissue>
    </source>
</reference>
<keyword evidence="1" id="KW-0812">Transmembrane</keyword>
<comment type="caution">
    <text evidence="2">The sequence shown here is derived from an EMBL/GenBank/DDBJ whole genome shotgun (WGS) entry which is preliminary data.</text>
</comment>
<dbReference type="PANTHER" id="PTHR10877:SF194">
    <property type="entry name" value="LOCATION OF VULVA DEFECTIVE 1"/>
    <property type="match status" value="1"/>
</dbReference>
<dbReference type="GO" id="GO:0005262">
    <property type="term" value="F:calcium channel activity"/>
    <property type="evidence" value="ECO:0007669"/>
    <property type="project" value="TreeGrafter"/>
</dbReference>
<keyword evidence="3" id="KW-1185">Reference proteome</keyword>
<name>A0A9D4MA48_DREPO</name>